<dbReference type="Proteomes" id="UP000256977">
    <property type="component" value="Unassembled WGS sequence"/>
</dbReference>
<proteinExistence type="predicted"/>
<feature type="transmembrane region" description="Helical" evidence="1">
    <location>
        <begin position="28"/>
        <end position="52"/>
    </location>
</feature>
<gene>
    <name evidence="2" type="ORF">DFP98_10478</name>
</gene>
<name>A0A3D9KIM0_9BACL</name>
<keyword evidence="1" id="KW-1133">Transmembrane helix</keyword>
<keyword evidence="1" id="KW-0812">Transmembrane</keyword>
<dbReference type="AlphaFoldDB" id="A0A3D9KIM0"/>
<evidence type="ECO:0000313" key="3">
    <source>
        <dbReference type="Proteomes" id="UP000256977"/>
    </source>
</evidence>
<dbReference type="PANTHER" id="PTHR34821">
    <property type="entry name" value="INNER MEMBRANE PROTEIN YDCZ"/>
    <property type="match status" value="1"/>
</dbReference>
<reference evidence="2 3" key="1">
    <citation type="submission" date="2018-07" db="EMBL/GenBank/DDBJ databases">
        <title>Genomic Encyclopedia of Type Strains, Phase III (KMG-III): the genomes of soil and plant-associated and newly described type strains.</title>
        <authorList>
            <person name="Whitman W."/>
        </authorList>
    </citation>
    <scope>NUCLEOTIDE SEQUENCE [LARGE SCALE GENOMIC DNA]</scope>
    <source>
        <strain evidence="2 3">CECT 7287</strain>
    </source>
</reference>
<dbReference type="InterPro" id="IPR006750">
    <property type="entry name" value="YdcZ"/>
</dbReference>
<evidence type="ECO:0000256" key="1">
    <source>
        <dbReference type="SAM" id="Phobius"/>
    </source>
</evidence>
<dbReference type="RefSeq" id="WP_116059798.1">
    <property type="nucleotide sequence ID" value="NZ_QRDZ01000004.1"/>
</dbReference>
<comment type="caution">
    <text evidence="2">The sequence shown here is derived from an EMBL/GenBank/DDBJ whole genome shotgun (WGS) entry which is preliminary data.</text>
</comment>
<dbReference type="GO" id="GO:0005886">
    <property type="term" value="C:plasma membrane"/>
    <property type="evidence" value="ECO:0007669"/>
    <property type="project" value="TreeGrafter"/>
</dbReference>
<organism evidence="2 3">
    <name type="scientific">Cohnella phaseoli</name>
    <dbReference type="NCBI Taxonomy" id="456490"/>
    <lineage>
        <taxon>Bacteria</taxon>
        <taxon>Bacillati</taxon>
        <taxon>Bacillota</taxon>
        <taxon>Bacilli</taxon>
        <taxon>Bacillales</taxon>
        <taxon>Paenibacillaceae</taxon>
        <taxon>Cohnella</taxon>
    </lineage>
</organism>
<sequence>MLGALYALIAGLFVSVQGIFNVRLSEKVGFWLTNAIVHGSGFVLSLVVFWLIRDGSLHKLGSVNKLYLLGGCMGVVIVFTAMKSVIALNPAYAIAILLIAQLLGTLAVESFGLFGVDKVALSANRLIGIGVMIAGVAIFKLK</sequence>
<accession>A0A3D9KIM0</accession>
<keyword evidence="3" id="KW-1185">Reference proteome</keyword>
<feature type="transmembrane region" description="Helical" evidence="1">
    <location>
        <begin position="64"/>
        <end position="86"/>
    </location>
</feature>
<keyword evidence="1" id="KW-0472">Membrane</keyword>
<feature type="transmembrane region" description="Helical" evidence="1">
    <location>
        <begin position="92"/>
        <end position="116"/>
    </location>
</feature>
<dbReference type="Pfam" id="PF04657">
    <property type="entry name" value="DMT_YdcZ"/>
    <property type="match status" value="1"/>
</dbReference>
<dbReference type="OrthoDB" id="2382207at2"/>
<dbReference type="PANTHER" id="PTHR34821:SF3">
    <property type="entry name" value="MEMBRANE PROTEIN"/>
    <property type="match status" value="1"/>
</dbReference>
<dbReference type="EMBL" id="QRDZ01000004">
    <property type="protein sequence ID" value="RED85373.1"/>
    <property type="molecule type" value="Genomic_DNA"/>
</dbReference>
<feature type="transmembrane region" description="Helical" evidence="1">
    <location>
        <begin position="123"/>
        <end position="141"/>
    </location>
</feature>
<evidence type="ECO:0000313" key="2">
    <source>
        <dbReference type="EMBL" id="RED85373.1"/>
    </source>
</evidence>
<protein>
    <submittedName>
        <fullName evidence="2">Transporter family-2 protein</fullName>
    </submittedName>
</protein>